<evidence type="ECO:0000313" key="1">
    <source>
        <dbReference type="EMBL" id="SVB74361.1"/>
    </source>
</evidence>
<reference evidence="1" key="1">
    <citation type="submission" date="2018-05" db="EMBL/GenBank/DDBJ databases">
        <authorList>
            <person name="Lanie J.A."/>
            <person name="Ng W.-L."/>
            <person name="Kazmierczak K.M."/>
            <person name="Andrzejewski T.M."/>
            <person name="Davidsen T.M."/>
            <person name="Wayne K.J."/>
            <person name="Tettelin H."/>
            <person name="Glass J.I."/>
            <person name="Rusch D."/>
            <person name="Podicherti R."/>
            <person name="Tsui H.-C.T."/>
            <person name="Winkler M.E."/>
        </authorList>
    </citation>
    <scope>NUCLEOTIDE SEQUENCE</scope>
</reference>
<organism evidence="1">
    <name type="scientific">marine metagenome</name>
    <dbReference type="NCBI Taxonomy" id="408172"/>
    <lineage>
        <taxon>unclassified sequences</taxon>
        <taxon>metagenomes</taxon>
        <taxon>ecological metagenomes</taxon>
    </lineage>
</organism>
<gene>
    <name evidence="1" type="ORF">METZ01_LOCUS227215</name>
</gene>
<accession>A0A382GJL2</accession>
<protein>
    <submittedName>
        <fullName evidence="1">Uncharacterized protein</fullName>
    </submittedName>
</protein>
<proteinExistence type="predicted"/>
<dbReference type="AlphaFoldDB" id="A0A382GJL2"/>
<dbReference type="EMBL" id="UINC01055461">
    <property type="protein sequence ID" value="SVB74361.1"/>
    <property type="molecule type" value="Genomic_DNA"/>
</dbReference>
<sequence>MSGRKAFAPELIFPASAGWIWHLDIETRRFNRLP</sequence>
<name>A0A382GJL2_9ZZZZ</name>